<sequence>MKQGNSLSLQRCPHCNVAKPHLQAIRHDSTSDDKGDNPRYWSTYKCSICGGVVLAVAPFYDKHNPTAFDITDIWPAPQIVHPSIPERAKSYLEQAIASIHAPAGAVMLTASAVDAMLKEKGLKDGSLYSRIEAAATHHLITAEMASWAHEIRLDANDQRHSDEDASLPSEAEASKAVEFAMALAQFLFVLPARVARGRANE</sequence>
<dbReference type="EMBL" id="MSDS01000060">
    <property type="protein sequence ID" value="OPE56622.1"/>
    <property type="molecule type" value="Genomic_DNA"/>
</dbReference>
<gene>
    <name evidence="3" type="ORF">BTW15_29020</name>
    <name evidence="2" type="ORF">DAPPPG215_07330</name>
</gene>
<dbReference type="RefSeq" id="WP_010215280.1">
    <property type="nucleotide sequence ID" value="NZ_CP019871.1"/>
</dbReference>
<dbReference type="InterPro" id="IPR025285">
    <property type="entry name" value="DUF4145"/>
</dbReference>
<accession>A0AAV1BKD4</accession>
<organism evidence="2 5">
    <name type="scientific">Pseudomonas syringae pv. tomato</name>
    <dbReference type="NCBI Taxonomy" id="323"/>
    <lineage>
        <taxon>Bacteria</taxon>
        <taxon>Pseudomonadati</taxon>
        <taxon>Pseudomonadota</taxon>
        <taxon>Gammaproteobacteria</taxon>
        <taxon>Pseudomonadales</taxon>
        <taxon>Pseudomonadaceae</taxon>
        <taxon>Pseudomonas</taxon>
    </lineage>
</organism>
<evidence type="ECO:0000313" key="3">
    <source>
        <dbReference type="EMBL" id="OPE56622.1"/>
    </source>
</evidence>
<evidence type="ECO:0000313" key="2">
    <source>
        <dbReference type="EMBL" id="CAI8794514.1"/>
    </source>
</evidence>
<evidence type="ECO:0000313" key="5">
    <source>
        <dbReference type="Proteomes" id="UP001177000"/>
    </source>
</evidence>
<name>A0AAV1BKD4_PSEUB</name>
<reference evidence="3 4" key="1">
    <citation type="journal article" date="2017" name="Mol. Ecol.">
        <title>Adaptation of the pathogen, Pseudomonas syringae, during experimental evolution on a native vs. alternative host plant.</title>
        <authorList>
            <person name="Meaden S."/>
            <person name="Koskella B."/>
        </authorList>
    </citation>
    <scope>NUCLEOTIDE SEQUENCE [LARGE SCALE GENOMIC DNA]</scope>
    <source>
        <strain evidence="3 4">PT23</strain>
    </source>
</reference>
<dbReference type="AlphaFoldDB" id="A0AAV1BKD4"/>
<evidence type="ECO:0000259" key="1">
    <source>
        <dbReference type="Pfam" id="PF13643"/>
    </source>
</evidence>
<evidence type="ECO:0000313" key="4">
    <source>
        <dbReference type="Proteomes" id="UP000189855"/>
    </source>
</evidence>
<dbReference type="Proteomes" id="UP001177000">
    <property type="component" value="Chromosome"/>
</dbReference>
<reference evidence="2" key="2">
    <citation type="submission" date="2023-03" db="EMBL/GenBank/DDBJ databases">
        <authorList>
            <person name="Pothier F. J."/>
        </authorList>
    </citation>
    <scope>NUCLEOTIDE SEQUENCE</scope>
    <source>
        <strain evidence="2">DAPP-PG 215</strain>
    </source>
</reference>
<dbReference type="Proteomes" id="UP000189855">
    <property type="component" value="Unassembled WGS sequence"/>
</dbReference>
<feature type="domain" description="DUF4145" evidence="1">
    <location>
        <begin position="99"/>
        <end position="178"/>
    </location>
</feature>
<dbReference type="Pfam" id="PF13643">
    <property type="entry name" value="DUF4145"/>
    <property type="match status" value="1"/>
</dbReference>
<dbReference type="EMBL" id="OX458335">
    <property type="protein sequence ID" value="CAI8794514.1"/>
    <property type="molecule type" value="Genomic_DNA"/>
</dbReference>
<proteinExistence type="predicted"/>
<protein>
    <submittedName>
        <fullName evidence="2">DUF4145 domain-containing protein</fullName>
    </submittedName>
</protein>